<feature type="region of interest" description="Disordered" evidence="5">
    <location>
        <begin position="57"/>
        <end position="87"/>
    </location>
</feature>
<evidence type="ECO:0000256" key="4">
    <source>
        <dbReference type="RuleBase" id="RU003744"/>
    </source>
</evidence>
<keyword evidence="6" id="KW-0472">Membrane</keyword>
<dbReference type="PANTHER" id="PTHR30085">
    <property type="entry name" value="AMINO ACID ABC TRANSPORTER PERMEASE"/>
    <property type="match status" value="1"/>
</dbReference>
<dbReference type="GO" id="GO:0005576">
    <property type="term" value="C:extracellular region"/>
    <property type="evidence" value="ECO:0007669"/>
    <property type="project" value="TreeGrafter"/>
</dbReference>
<dbReference type="AlphaFoldDB" id="A0A1G9GD39"/>
<dbReference type="InterPro" id="IPR051455">
    <property type="entry name" value="Bact_solute-bind_prot3"/>
</dbReference>
<keyword evidence="6" id="KW-1133">Transmembrane helix</keyword>
<dbReference type="PROSITE" id="PS01039">
    <property type="entry name" value="SBP_BACTERIAL_3"/>
    <property type="match status" value="1"/>
</dbReference>
<dbReference type="Gene3D" id="3.40.190.10">
    <property type="entry name" value="Periplasmic binding protein-like II"/>
    <property type="match status" value="2"/>
</dbReference>
<dbReference type="GO" id="GO:0030288">
    <property type="term" value="C:outer membrane-bounded periplasmic space"/>
    <property type="evidence" value="ECO:0007669"/>
    <property type="project" value="TreeGrafter"/>
</dbReference>
<accession>A0A1G9GD39</accession>
<organism evidence="8 9">
    <name type="scientific">Streptomyces indicus</name>
    <dbReference type="NCBI Taxonomy" id="417292"/>
    <lineage>
        <taxon>Bacteria</taxon>
        <taxon>Bacillati</taxon>
        <taxon>Actinomycetota</taxon>
        <taxon>Actinomycetes</taxon>
        <taxon>Kitasatosporales</taxon>
        <taxon>Streptomycetaceae</taxon>
        <taxon>Streptomyces</taxon>
    </lineage>
</organism>
<evidence type="ECO:0000256" key="3">
    <source>
        <dbReference type="ARBA" id="ARBA00022729"/>
    </source>
</evidence>
<dbReference type="STRING" id="417292.SAMN05421806_115149"/>
<dbReference type="Proteomes" id="UP000199155">
    <property type="component" value="Unassembled WGS sequence"/>
</dbReference>
<evidence type="ECO:0000256" key="1">
    <source>
        <dbReference type="ARBA" id="ARBA00010333"/>
    </source>
</evidence>
<keyword evidence="3" id="KW-0732">Signal</keyword>
<evidence type="ECO:0000256" key="2">
    <source>
        <dbReference type="ARBA" id="ARBA00022448"/>
    </source>
</evidence>
<keyword evidence="6" id="KW-0812">Transmembrane</keyword>
<comment type="similarity">
    <text evidence="1 4">Belongs to the bacterial solute-binding protein 3 family.</text>
</comment>
<dbReference type="GO" id="GO:0006865">
    <property type="term" value="P:amino acid transport"/>
    <property type="evidence" value="ECO:0007669"/>
    <property type="project" value="TreeGrafter"/>
</dbReference>
<feature type="domain" description="Solute-binding protein family 3/N-terminal" evidence="7">
    <location>
        <begin position="100"/>
        <end position="324"/>
    </location>
</feature>
<dbReference type="SMART" id="SM00062">
    <property type="entry name" value="PBPb"/>
    <property type="match status" value="1"/>
</dbReference>
<gene>
    <name evidence="8" type="ORF">SAMN05421806_115149</name>
</gene>
<dbReference type="InterPro" id="IPR001638">
    <property type="entry name" value="Solute-binding_3/MltF_N"/>
</dbReference>
<reference evidence="8 9" key="1">
    <citation type="submission" date="2016-10" db="EMBL/GenBank/DDBJ databases">
        <authorList>
            <person name="de Groot N.N."/>
        </authorList>
    </citation>
    <scope>NUCLEOTIDE SEQUENCE [LARGE SCALE GENOMIC DNA]</scope>
    <source>
        <strain evidence="8 9">CGMCC 4.5727</strain>
    </source>
</reference>
<evidence type="ECO:0000313" key="9">
    <source>
        <dbReference type="Proteomes" id="UP000199155"/>
    </source>
</evidence>
<dbReference type="CDD" id="cd13690">
    <property type="entry name" value="PBP2_GluB"/>
    <property type="match status" value="1"/>
</dbReference>
<dbReference type="InterPro" id="IPR018313">
    <property type="entry name" value="SBP_3_CS"/>
</dbReference>
<dbReference type="SUPFAM" id="SSF53850">
    <property type="entry name" value="Periplasmic binding protein-like II"/>
    <property type="match status" value="1"/>
</dbReference>
<proteinExistence type="inferred from homology"/>
<dbReference type="Pfam" id="PF00497">
    <property type="entry name" value="SBP_bac_3"/>
    <property type="match status" value="1"/>
</dbReference>
<sequence length="337" mass="36178">MRQRNSTSAPVPHAARIRAMARASRLRGWGGVAAMALACALTALFTLLPLHRVSDRPDTGGRGVAHATPAAAPDCKDPEASLKPSGAGGATIEAIKKKGKLVVGIDQNSYRWGYRNPNTGELEGFDIDLAKRIAAAILDDPDPSKVVFRAVPTQERIPAIDSGQVDMVVRTMTINCDRIKQVDFSTAYFETSQQVLVPQGSKIEGFDTLKGHKVCVASGSIAEEALKSQGHPAEDTITVANQLDCLVRLQLDEAEAVVTDGALAAGQAAQDPTVKVLEDTLDPEYYGVAMKKGADDLVRQVNQVLEDYRDDGWQQSYDKWLAADLGKGSPPAPKYKD</sequence>
<protein>
    <submittedName>
        <fullName evidence="8">Polar amino acid transport system substrate-binding protein</fullName>
    </submittedName>
</protein>
<evidence type="ECO:0000259" key="7">
    <source>
        <dbReference type="SMART" id="SM00062"/>
    </source>
</evidence>
<evidence type="ECO:0000313" key="8">
    <source>
        <dbReference type="EMBL" id="SDK98628.1"/>
    </source>
</evidence>
<dbReference type="PANTHER" id="PTHR30085:SF6">
    <property type="entry name" value="ABC TRANSPORTER GLUTAMINE-BINDING PROTEIN GLNH"/>
    <property type="match status" value="1"/>
</dbReference>
<keyword evidence="2" id="KW-0813">Transport</keyword>
<dbReference type="EMBL" id="FNFF01000015">
    <property type="protein sequence ID" value="SDK98628.1"/>
    <property type="molecule type" value="Genomic_DNA"/>
</dbReference>
<name>A0A1G9GD39_9ACTN</name>
<keyword evidence="9" id="KW-1185">Reference proteome</keyword>
<evidence type="ECO:0000256" key="6">
    <source>
        <dbReference type="SAM" id="Phobius"/>
    </source>
</evidence>
<evidence type="ECO:0000256" key="5">
    <source>
        <dbReference type="SAM" id="MobiDB-lite"/>
    </source>
</evidence>
<feature type="transmembrane region" description="Helical" evidence="6">
    <location>
        <begin position="26"/>
        <end position="48"/>
    </location>
</feature>